<evidence type="ECO:0008006" key="2">
    <source>
        <dbReference type="Google" id="ProtNLM"/>
    </source>
</evidence>
<organism evidence="1">
    <name type="scientific">Sesamum radiatum</name>
    <name type="common">Black benniseed</name>
    <dbReference type="NCBI Taxonomy" id="300843"/>
    <lineage>
        <taxon>Eukaryota</taxon>
        <taxon>Viridiplantae</taxon>
        <taxon>Streptophyta</taxon>
        <taxon>Embryophyta</taxon>
        <taxon>Tracheophyta</taxon>
        <taxon>Spermatophyta</taxon>
        <taxon>Magnoliopsida</taxon>
        <taxon>eudicotyledons</taxon>
        <taxon>Gunneridae</taxon>
        <taxon>Pentapetalae</taxon>
        <taxon>asterids</taxon>
        <taxon>lamiids</taxon>
        <taxon>Lamiales</taxon>
        <taxon>Pedaliaceae</taxon>
        <taxon>Sesamum</taxon>
    </lineage>
</organism>
<accession>A0AAW2V375</accession>
<dbReference type="InterPro" id="IPR036691">
    <property type="entry name" value="Endo/exonu/phosph_ase_sf"/>
</dbReference>
<evidence type="ECO:0000313" key="1">
    <source>
        <dbReference type="EMBL" id="KAL0423637.1"/>
    </source>
</evidence>
<proteinExistence type="predicted"/>
<comment type="caution">
    <text evidence="1">The sequence shown here is derived from an EMBL/GenBank/DDBJ whole genome shotgun (WGS) entry which is preliminary data.</text>
</comment>
<dbReference type="SUPFAM" id="SSF56219">
    <property type="entry name" value="DNase I-like"/>
    <property type="match status" value="1"/>
</dbReference>
<sequence>MMRQRAVWERLVALSMQFDAPWLCIGDFNEILFQQEKIGEPRSRWQIEDSRETLSCCDLTDGFEGSQHIWCNRCQYPETIRSRLDKAYGNTRWHERFSMTCVTHQALPYSNHAMLVIQWGFGGQKRRKKRQF</sequence>
<name>A0AAW2V375_SESRA</name>
<dbReference type="Gene3D" id="3.60.10.10">
    <property type="entry name" value="Endonuclease/exonuclease/phosphatase"/>
    <property type="match status" value="1"/>
</dbReference>
<protein>
    <recommendedName>
        <fullName evidence="2">Exo_endo_phos domain-containing protein</fullName>
    </recommendedName>
</protein>
<reference evidence="1" key="1">
    <citation type="submission" date="2020-06" db="EMBL/GenBank/DDBJ databases">
        <authorList>
            <person name="Li T."/>
            <person name="Hu X."/>
            <person name="Zhang T."/>
            <person name="Song X."/>
            <person name="Zhang H."/>
            <person name="Dai N."/>
            <person name="Sheng W."/>
            <person name="Hou X."/>
            <person name="Wei L."/>
        </authorList>
    </citation>
    <scope>NUCLEOTIDE SEQUENCE</scope>
    <source>
        <strain evidence="1">G02</strain>
        <tissue evidence="1">Leaf</tissue>
    </source>
</reference>
<dbReference type="PANTHER" id="PTHR33710">
    <property type="entry name" value="BNAC02G09200D PROTEIN"/>
    <property type="match status" value="1"/>
</dbReference>
<dbReference type="EMBL" id="JACGWJ010000004">
    <property type="protein sequence ID" value="KAL0423637.1"/>
    <property type="molecule type" value="Genomic_DNA"/>
</dbReference>
<dbReference type="AlphaFoldDB" id="A0AAW2V375"/>
<reference evidence="1" key="2">
    <citation type="journal article" date="2024" name="Plant">
        <title>Genomic evolution and insights into agronomic trait innovations of Sesamum species.</title>
        <authorList>
            <person name="Miao H."/>
            <person name="Wang L."/>
            <person name="Qu L."/>
            <person name="Liu H."/>
            <person name="Sun Y."/>
            <person name="Le M."/>
            <person name="Wang Q."/>
            <person name="Wei S."/>
            <person name="Zheng Y."/>
            <person name="Lin W."/>
            <person name="Duan Y."/>
            <person name="Cao H."/>
            <person name="Xiong S."/>
            <person name="Wang X."/>
            <person name="Wei L."/>
            <person name="Li C."/>
            <person name="Ma Q."/>
            <person name="Ju M."/>
            <person name="Zhao R."/>
            <person name="Li G."/>
            <person name="Mu C."/>
            <person name="Tian Q."/>
            <person name="Mei H."/>
            <person name="Zhang T."/>
            <person name="Gao T."/>
            <person name="Zhang H."/>
        </authorList>
    </citation>
    <scope>NUCLEOTIDE SEQUENCE</scope>
    <source>
        <strain evidence="1">G02</strain>
    </source>
</reference>
<dbReference type="PANTHER" id="PTHR33710:SF71">
    <property type="entry name" value="ENDONUCLEASE_EXONUCLEASE_PHOSPHATASE DOMAIN-CONTAINING PROTEIN"/>
    <property type="match status" value="1"/>
</dbReference>
<gene>
    <name evidence="1" type="ORF">Sradi_0898500</name>
</gene>